<organism evidence="1 2">
    <name type="scientific">Actinoallomurus liliacearum</name>
    <dbReference type="NCBI Taxonomy" id="1080073"/>
    <lineage>
        <taxon>Bacteria</taxon>
        <taxon>Bacillati</taxon>
        <taxon>Actinomycetota</taxon>
        <taxon>Actinomycetes</taxon>
        <taxon>Streptosporangiales</taxon>
        <taxon>Thermomonosporaceae</taxon>
        <taxon>Actinoallomurus</taxon>
    </lineage>
</organism>
<proteinExistence type="predicted"/>
<accession>A0ABP8TFX0</accession>
<evidence type="ECO:0000313" key="2">
    <source>
        <dbReference type="Proteomes" id="UP001500212"/>
    </source>
</evidence>
<keyword evidence="2" id="KW-1185">Reference proteome</keyword>
<comment type="caution">
    <text evidence="1">The sequence shown here is derived from an EMBL/GenBank/DDBJ whole genome shotgun (WGS) entry which is preliminary data.</text>
</comment>
<dbReference type="RefSeq" id="WP_345351472.1">
    <property type="nucleotide sequence ID" value="NZ_BAABHJ010000005.1"/>
</dbReference>
<dbReference type="EMBL" id="BAABHJ010000005">
    <property type="protein sequence ID" value="GAA4605392.1"/>
    <property type="molecule type" value="Genomic_DNA"/>
</dbReference>
<reference evidence="2" key="1">
    <citation type="journal article" date="2019" name="Int. J. Syst. Evol. Microbiol.">
        <title>The Global Catalogue of Microorganisms (GCM) 10K type strain sequencing project: providing services to taxonomists for standard genome sequencing and annotation.</title>
        <authorList>
            <consortium name="The Broad Institute Genomics Platform"/>
            <consortium name="The Broad Institute Genome Sequencing Center for Infectious Disease"/>
            <person name="Wu L."/>
            <person name="Ma J."/>
        </authorList>
    </citation>
    <scope>NUCLEOTIDE SEQUENCE [LARGE SCALE GENOMIC DNA]</scope>
    <source>
        <strain evidence="2">JCM 17938</strain>
    </source>
</reference>
<protein>
    <submittedName>
        <fullName evidence="1">Uncharacterized protein</fullName>
    </submittedName>
</protein>
<gene>
    <name evidence="1" type="ORF">GCM10023195_18680</name>
</gene>
<name>A0ABP8TFX0_9ACTN</name>
<evidence type="ECO:0000313" key="1">
    <source>
        <dbReference type="EMBL" id="GAA4605392.1"/>
    </source>
</evidence>
<sequence>MSMSTGDEFEIEFEAEAELSLAESSDPERAAGLPASEWLFDPADVEREEVELRNLLGAVEALEADPRSRGRRTGEGA</sequence>
<dbReference type="Proteomes" id="UP001500212">
    <property type="component" value="Unassembled WGS sequence"/>
</dbReference>